<feature type="region of interest" description="Disordered" evidence="1">
    <location>
        <begin position="156"/>
        <end position="213"/>
    </location>
</feature>
<sequence length="213" mass="22823">MKNKKKNKQPKERGQQIGRRRMEDDWRRSSGEGWQAATVRGVAGGGATAAGTERLQNRHKEEGASDTGQSQSSAGYWRGRRGSRARRSDGQGRSRGSAREIGAATSVRAVVRAAGRRECASELRGSLGGAAKRPIRSSRLRFRVLWGGVGRIGVAGPPGLRSRSLDRRRRGIDADRCSAGGRRRVVGSKRKAESGLADGGQSGAGECEGDDEQ</sequence>
<evidence type="ECO:0000256" key="1">
    <source>
        <dbReference type="SAM" id="MobiDB-lite"/>
    </source>
</evidence>
<protein>
    <submittedName>
        <fullName evidence="2">Uncharacterized protein</fullName>
    </submittedName>
</protein>
<dbReference type="EMBL" id="KK198755">
    <property type="protein sequence ID" value="KCW82678.1"/>
    <property type="molecule type" value="Genomic_DNA"/>
</dbReference>
<name>A0A059CW22_EUCGR</name>
<feature type="region of interest" description="Disordered" evidence="1">
    <location>
        <begin position="1"/>
        <end position="106"/>
    </location>
</feature>
<dbReference type="Gramene" id="KCW82678">
    <property type="protein sequence ID" value="KCW82678"/>
    <property type="gene ID" value="EUGRSUZ_C04055"/>
</dbReference>
<proteinExistence type="predicted"/>
<dbReference type="AlphaFoldDB" id="A0A059CW22"/>
<dbReference type="InParanoid" id="A0A059CW22"/>
<feature type="compositionally biased region" description="Basic and acidic residues" evidence="1">
    <location>
        <begin position="9"/>
        <end position="30"/>
    </location>
</feature>
<evidence type="ECO:0000313" key="2">
    <source>
        <dbReference type="EMBL" id="KCW82678.1"/>
    </source>
</evidence>
<reference evidence="2" key="1">
    <citation type="submission" date="2013-07" db="EMBL/GenBank/DDBJ databases">
        <title>The genome of Eucalyptus grandis.</title>
        <authorList>
            <person name="Schmutz J."/>
            <person name="Hayes R."/>
            <person name="Myburg A."/>
            <person name="Tuskan G."/>
            <person name="Grattapaglia D."/>
            <person name="Rokhsar D.S."/>
        </authorList>
    </citation>
    <scope>NUCLEOTIDE SEQUENCE</scope>
    <source>
        <tissue evidence="2">Leaf extractions</tissue>
    </source>
</reference>
<organism evidence="2">
    <name type="scientific">Eucalyptus grandis</name>
    <name type="common">Flooded gum</name>
    <dbReference type="NCBI Taxonomy" id="71139"/>
    <lineage>
        <taxon>Eukaryota</taxon>
        <taxon>Viridiplantae</taxon>
        <taxon>Streptophyta</taxon>
        <taxon>Embryophyta</taxon>
        <taxon>Tracheophyta</taxon>
        <taxon>Spermatophyta</taxon>
        <taxon>Magnoliopsida</taxon>
        <taxon>eudicotyledons</taxon>
        <taxon>Gunneridae</taxon>
        <taxon>Pentapetalae</taxon>
        <taxon>rosids</taxon>
        <taxon>malvids</taxon>
        <taxon>Myrtales</taxon>
        <taxon>Myrtaceae</taxon>
        <taxon>Myrtoideae</taxon>
        <taxon>Eucalypteae</taxon>
        <taxon>Eucalyptus</taxon>
    </lineage>
</organism>
<gene>
    <name evidence="2" type="ORF">EUGRSUZ_C04055</name>
</gene>
<accession>A0A059CW22</accession>